<keyword evidence="4" id="KW-1185">Reference proteome</keyword>
<evidence type="ECO:0000256" key="2">
    <source>
        <dbReference type="SAM" id="SignalP"/>
    </source>
</evidence>
<dbReference type="InterPro" id="IPR046530">
    <property type="entry name" value="BIM1-like_dom"/>
</dbReference>
<dbReference type="Pfam" id="PF20238">
    <property type="entry name" value="BIM1-like_dom"/>
    <property type="match status" value="1"/>
</dbReference>
<organism evidence="4 5">
    <name type="scientific">Aplysia californica</name>
    <name type="common">California sea hare</name>
    <dbReference type="NCBI Taxonomy" id="6500"/>
    <lineage>
        <taxon>Eukaryota</taxon>
        <taxon>Metazoa</taxon>
        <taxon>Spiralia</taxon>
        <taxon>Lophotrochozoa</taxon>
        <taxon>Mollusca</taxon>
        <taxon>Gastropoda</taxon>
        <taxon>Heterobranchia</taxon>
        <taxon>Euthyneura</taxon>
        <taxon>Tectipleura</taxon>
        <taxon>Aplysiida</taxon>
        <taxon>Aplysioidea</taxon>
        <taxon>Aplysiidae</taxon>
        <taxon>Aplysia</taxon>
    </lineage>
</organism>
<gene>
    <name evidence="5" type="primary">LOC106013548</name>
</gene>
<sequence length="212" mass="23322">MVSEMAVLALLALTVSHVHAHLCILNPPQRLRNPDTLYVSCYQQEPPCGRMFPQVPDSNMAKLVSGSEFSVDLYLPITHYQKSSKTKIEIFMAKTGTNNYNKISEQMGGPETYQQINVTLPSENGKYLLQAVYKPPGYTFFSCADVELTSDKATARPYSTAPTPHDDGSTGIVVNENNDDNVILINTSGTTTSSSNSYTQSNNEMKPSNNDI</sequence>
<evidence type="ECO:0000256" key="1">
    <source>
        <dbReference type="SAM" id="MobiDB-lite"/>
    </source>
</evidence>
<name>A0ABM1ACD5_APLCA</name>
<feature type="chain" id="PRO_5047277369" evidence="2">
    <location>
        <begin position="21"/>
        <end position="212"/>
    </location>
</feature>
<feature type="compositionally biased region" description="Low complexity" evidence="1">
    <location>
        <begin position="188"/>
        <end position="203"/>
    </location>
</feature>
<feature type="non-terminal residue" evidence="5">
    <location>
        <position position="212"/>
    </location>
</feature>
<feature type="domain" description="Copper acquisition factor BIM1-like" evidence="3">
    <location>
        <begin position="20"/>
        <end position="156"/>
    </location>
</feature>
<protein>
    <submittedName>
        <fullName evidence="5">Uncharacterized protein LOC106013548</fullName>
    </submittedName>
</protein>
<dbReference type="PANTHER" id="PTHR37916">
    <property type="entry name" value="CHITIN-BINDING TYPE-4 DOMAIN-CONTAINING PROTEIN"/>
    <property type="match status" value="1"/>
</dbReference>
<evidence type="ECO:0000313" key="5">
    <source>
        <dbReference type="RefSeq" id="XP_012945017.1"/>
    </source>
</evidence>
<proteinExistence type="predicted"/>
<dbReference type="PANTHER" id="PTHR37916:SF1">
    <property type="entry name" value="COPPER ACQUISITION FACTOR BIM1-LIKE DOMAIN-CONTAINING PROTEIN"/>
    <property type="match status" value="1"/>
</dbReference>
<feature type="signal peptide" evidence="2">
    <location>
        <begin position="1"/>
        <end position="20"/>
    </location>
</feature>
<feature type="region of interest" description="Disordered" evidence="1">
    <location>
        <begin position="188"/>
        <end position="212"/>
    </location>
</feature>
<dbReference type="RefSeq" id="XP_012945017.1">
    <property type="nucleotide sequence ID" value="XM_013089563.2"/>
</dbReference>
<keyword evidence="2" id="KW-0732">Signal</keyword>
<accession>A0ABM1ACD5</accession>
<reference evidence="5" key="1">
    <citation type="submission" date="2025-08" db="UniProtKB">
        <authorList>
            <consortium name="RefSeq"/>
        </authorList>
    </citation>
    <scope>IDENTIFICATION</scope>
</reference>
<evidence type="ECO:0000313" key="4">
    <source>
        <dbReference type="Proteomes" id="UP000694888"/>
    </source>
</evidence>
<dbReference type="Proteomes" id="UP000694888">
    <property type="component" value="Unplaced"/>
</dbReference>
<evidence type="ECO:0000259" key="3">
    <source>
        <dbReference type="Pfam" id="PF20238"/>
    </source>
</evidence>
<dbReference type="GeneID" id="106013548"/>